<dbReference type="OrthoDB" id="6036at2759"/>
<dbReference type="EMBL" id="HACA01025946">
    <property type="protein sequence ID" value="CDW43307.1"/>
    <property type="molecule type" value="Transcribed_RNA"/>
</dbReference>
<dbReference type="InterPro" id="IPR052248">
    <property type="entry name" value="Arf-GAP_FG-repeat_protein"/>
</dbReference>
<dbReference type="InterPro" id="IPR038508">
    <property type="entry name" value="ArfGAP_dom_sf"/>
</dbReference>
<keyword evidence="2" id="KW-0677">Repeat</keyword>
<dbReference type="PANTHER" id="PTHR46134:SF3">
    <property type="entry name" value="ARFGAP WITH FG REPEATS 1"/>
    <property type="match status" value="1"/>
</dbReference>
<dbReference type="PRINTS" id="PR00405">
    <property type="entry name" value="REVINTRACTNG"/>
</dbReference>
<evidence type="ECO:0000256" key="1">
    <source>
        <dbReference type="ARBA" id="ARBA00022723"/>
    </source>
</evidence>
<evidence type="ECO:0000256" key="4">
    <source>
        <dbReference type="ARBA" id="ARBA00022833"/>
    </source>
</evidence>
<dbReference type="InterPro" id="IPR037278">
    <property type="entry name" value="ARFGAP/RecO"/>
</dbReference>
<protein>
    <recommendedName>
        <fullName evidence="7">Arf-GAP domain-containing protein</fullName>
    </recommendedName>
</protein>
<dbReference type="PANTHER" id="PTHR46134">
    <property type="entry name" value="DRONGO, ISOFORM F"/>
    <property type="match status" value="1"/>
</dbReference>
<feature type="compositionally biased region" description="Low complexity" evidence="6">
    <location>
        <begin position="749"/>
        <end position="765"/>
    </location>
</feature>
<dbReference type="GO" id="GO:0005096">
    <property type="term" value="F:GTPase activator activity"/>
    <property type="evidence" value="ECO:0007669"/>
    <property type="project" value="InterPro"/>
</dbReference>
<dbReference type="SUPFAM" id="SSF57863">
    <property type="entry name" value="ArfGap/RecO-like zinc finger"/>
    <property type="match status" value="1"/>
</dbReference>
<keyword evidence="4" id="KW-0862">Zinc</keyword>
<organism evidence="8">
    <name type="scientific">Lepeophtheirus salmonis</name>
    <name type="common">Salmon louse</name>
    <name type="synonym">Caligus salmonis</name>
    <dbReference type="NCBI Taxonomy" id="72036"/>
    <lineage>
        <taxon>Eukaryota</taxon>
        <taxon>Metazoa</taxon>
        <taxon>Ecdysozoa</taxon>
        <taxon>Arthropoda</taxon>
        <taxon>Crustacea</taxon>
        <taxon>Multicrustacea</taxon>
        <taxon>Hexanauplia</taxon>
        <taxon>Copepoda</taxon>
        <taxon>Siphonostomatoida</taxon>
        <taxon>Caligidae</taxon>
        <taxon>Lepeophtheirus</taxon>
    </lineage>
</organism>
<evidence type="ECO:0000313" key="8">
    <source>
        <dbReference type="EMBL" id="CDW43307.1"/>
    </source>
</evidence>
<proteinExistence type="predicted"/>
<dbReference type="Pfam" id="PF01412">
    <property type="entry name" value="ArfGap"/>
    <property type="match status" value="1"/>
</dbReference>
<evidence type="ECO:0000256" key="3">
    <source>
        <dbReference type="ARBA" id="ARBA00022771"/>
    </source>
</evidence>
<dbReference type="InterPro" id="IPR001164">
    <property type="entry name" value="ArfGAP_dom"/>
</dbReference>
<dbReference type="GO" id="GO:0016020">
    <property type="term" value="C:membrane"/>
    <property type="evidence" value="ECO:0007669"/>
    <property type="project" value="TreeGrafter"/>
</dbReference>
<dbReference type="SMART" id="SM00105">
    <property type="entry name" value="ArfGap"/>
    <property type="match status" value="1"/>
</dbReference>
<accession>A0A0K2UZL0</accession>
<evidence type="ECO:0000256" key="6">
    <source>
        <dbReference type="SAM" id="MobiDB-lite"/>
    </source>
</evidence>
<dbReference type="PROSITE" id="PS50115">
    <property type="entry name" value="ARFGAP"/>
    <property type="match status" value="1"/>
</dbReference>
<reference evidence="8" key="1">
    <citation type="submission" date="2014-05" db="EMBL/GenBank/DDBJ databases">
        <authorList>
            <person name="Chronopoulou M."/>
        </authorList>
    </citation>
    <scope>NUCLEOTIDE SEQUENCE</scope>
    <source>
        <tissue evidence="8">Whole organism</tissue>
    </source>
</reference>
<feature type="compositionally biased region" description="Low complexity" evidence="6">
    <location>
        <begin position="199"/>
        <end position="215"/>
    </location>
</feature>
<feature type="region of interest" description="Disordered" evidence="6">
    <location>
        <begin position="193"/>
        <end position="215"/>
    </location>
</feature>
<dbReference type="GO" id="GO:0005737">
    <property type="term" value="C:cytoplasm"/>
    <property type="evidence" value="ECO:0007669"/>
    <property type="project" value="TreeGrafter"/>
</dbReference>
<feature type="compositionally biased region" description="Low complexity" evidence="6">
    <location>
        <begin position="705"/>
        <end position="723"/>
    </location>
</feature>
<feature type="compositionally biased region" description="Low complexity" evidence="6">
    <location>
        <begin position="572"/>
        <end position="603"/>
    </location>
</feature>
<keyword evidence="1" id="KW-0479">Metal-binding</keyword>
<evidence type="ECO:0000256" key="2">
    <source>
        <dbReference type="ARBA" id="ARBA00022737"/>
    </source>
</evidence>
<feature type="region of interest" description="Disordered" evidence="6">
    <location>
        <begin position="529"/>
        <end position="606"/>
    </location>
</feature>
<sequence>MSSGRSSSTKSEDRNTTRIREIQNGCIDNKRCFDCRQRGPNYVNVTVGSFVCTKCSGMLRGVTPPHRIKSISMSTFTNEDVSLLDSRGNLWCQKVWLATYSGSMAEDFTASGDETLKPHILDKYEKKRYYIDPTTQKDLDLFSSSHLRQSSKTTPSVSSTSTHLIGSRISQKYAGSPSTSKLQQALLNGISSSSLSFNTPTQTTPNITTTPTSRTSEIKVLQNVDPFGSSFISSSKGPTTNNNNINNTSASNFEAFANFETATFEPPPAGPLSSPQLFPSPTIIHNLSQQVVCNTNSNLFDANNNPNTNRFDFHFTARPVLNNTIKNSNTFVSVNNNALAFPPLRSSLLPLLTHDSNAVERRKKSKLHLDSGKRPWVNFQTDLCSPPPLLDRKKYVPISKSKSSSHVPNINKPVATVPCISYDIINNSISNDDDGDNNCMNNKNHNPFTSSSFSSNYSNICSSSISNNDNNCTDLNNNPFIVNKDDDEVFTLGTNFFNSLINAPPSLRVVDDCSVTNITDPLRLFRSTTPEPLVQTASSSSTISNQQNITSNNVTNTNNTGSSLQTFPPPSHNHSSNHNYTASSTSRTSSVVSPTMNSNTSTTSEDRYAALKDLDEIFRSVHVSETNDTSGGATNIFTNSSPAVNGASSIFGSVNNDNTTVSGGTDKIVSSIFETSSSMSKTNNDSWKRLSTNSSDNQGWATFGSTTTPSSSSSSSTNTASNPFNLGPTNFSQLNTSPWPTTGTSPVQSGNALSNLNSSGGVGSTSTNGFSDPFSVTNHSFQNSSVFSPTFSWRQGKL</sequence>
<dbReference type="Gene3D" id="1.10.220.150">
    <property type="entry name" value="Arf GTPase activating protein"/>
    <property type="match status" value="1"/>
</dbReference>
<dbReference type="AlphaFoldDB" id="A0A0K2UZL0"/>
<evidence type="ECO:0000259" key="7">
    <source>
        <dbReference type="PROSITE" id="PS50115"/>
    </source>
</evidence>
<feature type="compositionally biased region" description="Polar residues" evidence="6">
    <location>
        <begin position="678"/>
        <end position="704"/>
    </location>
</feature>
<feature type="compositionally biased region" description="Low complexity" evidence="6">
    <location>
        <begin position="538"/>
        <end position="563"/>
    </location>
</feature>
<keyword evidence="3 5" id="KW-0863">Zinc-finger</keyword>
<dbReference type="GO" id="GO:0008270">
    <property type="term" value="F:zinc ion binding"/>
    <property type="evidence" value="ECO:0007669"/>
    <property type="project" value="UniProtKB-KW"/>
</dbReference>
<feature type="region of interest" description="Disordered" evidence="6">
    <location>
        <begin position="678"/>
        <end position="765"/>
    </location>
</feature>
<evidence type="ECO:0000256" key="5">
    <source>
        <dbReference type="PROSITE-ProRule" id="PRU00288"/>
    </source>
</evidence>
<dbReference type="CDD" id="cd08838">
    <property type="entry name" value="ArfGap_AGFG"/>
    <property type="match status" value="1"/>
</dbReference>
<feature type="domain" description="Arf-GAP" evidence="7">
    <location>
        <begin position="13"/>
        <end position="138"/>
    </location>
</feature>
<feature type="compositionally biased region" description="Polar residues" evidence="6">
    <location>
        <begin position="727"/>
        <end position="748"/>
    </location>
</feature>
<name>A0A0K2UZL0_LEPSM</name>